<name>A0A9J6GQB5_HAELO</name>
<evidence type="ECO:0000313" key="1">
    <source>
        <dbReference type="EMBL" id="KAH9376849.1"/>
    </source>
</evidence>
<dbReference type="AlphaFoldDB" id="A0A9J6GQB5"/>
<keyword evidence="2" id="KW-1185">Reference proteome</keyword>
<gene>
    <name evidence="1" type="ORF">HPB48_009757</name>
</gene>
<comment type="caution">
    <text evidence="1">The sequence shown here is derived from an EMBL/GenBank/DDBJ whole genome shotgun (WGS) entry which is preliminary data.</text>
</comment>
<reference evidence="1 2" key="1">
    <citation type="journal article" date="2020" name="Cell">
        <title>Large-Scale Comparative Analyses of Tick Genomes Elucidate Their Genetic Diversity and Vector Capacities.</title>
        <authorList>
            <consortium name="Tick Genome and Microbiome Consortium (TIGMIC)"/>
            <person name="Jia N."/>
            <person name="Wang J."/>
            <person name="Shi W."/>
            <person name="Du L."/>
            <person name="Sun Y."/>
            <person name="Zhan W."/>
            <person name="Jiang J.F."/>
            <person name="Wang Q."/>
            <person name="Zhang B."/>
            <person name="Ji P."/>
            <person name="Bell-Sakyi L."/>
            <person name="Cui X.M."/>
            <person name="Yuan T.T."/>
            <person name="Jiang B.G."/>
            <person name="Yang W.F."/>
            <person name="Lam T.T."/>
            <person name="Chang Q.C."/>
            <person name="Ding S.J."/>
            <person name="Wang X.J."/>
            <person name="Zhu J.G."/>
            <person name="Ruan X.D."/>
            <person name="Zhao L."/>
            <person name="Wei J.T."/>
            <person name="Ye R.Z."/>
            <person name="Que T.C."/>
            <person name="Du C.H."/>
            <person name="Zhou Y.H."/>
            <person name="Cheng J.X."/>
            <person name="Dai P.F."/>
            <person name="Guo W.B."/>
            <person name="Han X.H."/>
            <person name="Huang E.J."/>
            <person name="Li L.F."/>
            <person name="Wei W."/>
            <person name="Gao Y.C."/>
            <person name="Liu J.Z."/>
            <person name="Shao H.Z."/>
            <person name="Wang X."/>
            <person name="Wang C.C."/>
            <person name="Yang T.C."/>
            <person name="Huo Q.B."/>
            <person name="Li W."/>
            <person name="Chen H.Y."/>
            <person name="Chen S.E."/>
            <person name="Zhou L.G."/>
            <person name="Ni X.B."/>
            <person name="Tian J.H."/>
            <person name="Sheng Y."/>
            <person name="Liu T."/>
            <person name="Pan Y.S."/>
            <person name="Xia L.Y."/>
            <person name="Li J."/>
            <person name="Zhao F."/>
            <person name="Cao W.C."/>
        </authorList>
    </citation>
    <scope>NUCLEOTIDE SEQUENCE [LARGE SCALE GENOMIC DNA]</scope>
    <source>
        <strain evidence="1">HaeL-2018</strain>
    </source>
</reference>
<sequence>MTLSYQGFFHTRDTLPGSRDSRLVRPSRTHTVKGSSVGFLGSYNVRLQRSAVSAGQRAQLVGGSGMQLVPVLDNDSQPLRWHCVRHHDQRDGRLPAGRFVAFQPTWNCFEYIR</sequence>
<protein>
    <submittedName>
        <fullName evidence="1">Uncharacterized protein</fullName>
    </submittedName>
</protein>
<dbReference type="EMBL" id="JABSTR010000008">
    <property type="protein sequence ID" value="KAH9376849.1"/>
    <property type="molecule type" value="Genomic_DNA"/>
</dbReference>
<organism evidence="1 2">
    <name type="scientific">Haemaphysalis longicornis</name>
    <name type="common">Bush tick</name>
    <dbReference type="NCBI Taxonomy" id="44386"/>
    <lineage>
        <taxon>Eukaryota</taxon>
        <taxon>Metazoa</taxon>
        <taxon>Ecdysozoa</taxon>
        <taxon>Arthropoda</taxon>
        <taxon>Chelicerata</taxon>
        <taxon>Arachnida</taxon>
        <taxon>Acari</taxon>
        <taxon>Parasitiformes</taxon>
        <taxon>Ixodida</taxon>
        <taxon>Ixodoidea</taxon>
        <taxon>Ixodidae</taxon>
        <taxon>Haemaphysalinae</taxon>
        <taxon>Haemaphysalis</taxon>
    </lineage>
</organism>
<dbReference type="VEuPathDB" id="VectorBase:HLOH_055147"/>
<proteinExistence type="predicted"/>
<accession>A0A9J6GQB5</accession>
<dbReference type="Proteomes" id="UP000821853">
    <property type="component" value="Unassembled WGS sequence"/>
</dbReference>
<evidence type="ECO:0000313" key="2">
    <source>
        <dbReference type="Proteomes" id="UP000821853"/>
    </source>
</evidence>